<comment type="subcellular location">
    <subcellularLocation>
        <location evidence="1">Nucleus</location>
    </subcellularLocation>
</comment>
<dbReference type="GO" id="GO:0006351">
    <property type="term" value="P:DNA-templated transcription"/>
    <property type="evidence" value="ECO:0007669"/>
    <property type="project" value="InterPro"/>
</dbReference>
<evidence type="ECO:0000256" key="8">
    <source>
        <dbReference type="SAM" id="MobiDB-lite"/>
    </source>
</evidence>
<dbReference type="GO" id="GO:0008270">
    <property type="term" value="F:zinc ion binding"/>
    <property type="evidence" value="ECO:0007669"/>
    <property type="project" value="InterPro"/>
</dbReference>
<evidence type="ECO:0000313" key="10">
    <source>
        <dbReference type="EMBL" id="KAH7079817.1"/>
    </source>
</evidence>
<evidence type="ECO:0000256" key="4">
    <source>
        <dbReference type="ARBA" id="ARBA00023015"/>
    </source>
</evidence>
<comment type="caution">
    <text evidence="10">The sequence shown here is derived from an EMBL/GenBank/DDBJ whole genome shotgun (WGS) entry which is preliminary data.</text>
</comment>
<dbReference type="SMART" id="SM00906">
    <property type="entry name" value="Fungal_trans"/>
    <property type="match status" value="1"/>
</dbReference>
<dbReference type="InterPro" id="IPR001138">
    <property type="entry name" value="Zn2Cys6_DnaBD"/>
</dbReference>
<keyword evidence="4" id="KW-0805">Transcription regulation</keyword>
<evidence type="ECO:0000256" key="1">
    <source>
        <dbReference type="ARBA" id="ARBA00004123"/>
    </source>
</evidence>
<feature type="region of interest" description="Disordered" evidence="8">
    <location>
        <begin position="167"/>
        <end position="212"/>
    </location>
</feature>
<organism evidence="10 11">
    <name type="scientific">Paraphoma chrysanthemicola</name>
    <dbReference type="NCBI Taxonomy" id="798071"/>
    <lineage>
        <taxon>Eukaryota</taxon>
        <taxon>Fungi</taxon>
        <taxon>Dikarya</taxon>
        <taxon>Ascomycota</taxon>
        <taxon>Pezizomycotina</taxon>
        <taxon>Dothideomycetes</taxon>
        <taxon>Pleosporomycetidae</taxon>
        <taxon>Pleosporales</taxon>
        <taxon>Pleosporineae</taxon>
        <taxon>Phaeosphaeriaceae</taxon>
        <taxon>Paraphoma</taxon>
    </lineage>
</organism>
<dbReference type="PANTHER" id="PTHR31313:SF86">
    <property type="entry name" value="ZN(2)-C6 FUNGAL-TYPE DOMAIN-CONTAINING PROTEIN"/>
    <property type="match status" value="1"/>
</dbReference>
<evidence type="ECO:0000256" key="6">
    <source>
        <dbReference type="ARBA" id="ARBA00023163"/>
    </source>
</evidence>
<keyword evidence="5" id="KW-0238">DNA-binding</keyword>
<reference evidence="10" key="1">
    <citation type="journal article" date="2021" name="Nat. Commun.">
        <title>Genetic determinants of endophytism in the Arabidopsis root mycobiome.</title>
        <authorList>
            <person name="Mesny F."/>
            <person name="Miyauchi S."/>
            <person name="Thiergart T."/>
            <person name="Pickel B."/>
            <person name="Atanasova L."/>
            <person name="Karlsson M."/>
            <person name="Huettel B."/>
            <person name="Barry K.W."/>
            <person name="Haridas S."/>
            <person name="Chen C."/>
            <person name="Bauer D."/>
            <person name="Andreopoulos W."/>
            <person name="Pangilinan J."/>
            <person name="LaButti K."/>
            <person name="Riley R."/>
            <person name="Lipzen A."/>
            <person name="Clum A."/>
            <person name="Drula E."/>
            <person name="Henrissat B."/>
            <person name="Kohler A."/>
            <person name="Grigoriev I.V."/>
            <person name="Martin F.M."/>
            <person name="Hacquard S."/>
        </authorList>
    </citation>
    <scope>NUCLEOTIDE SEQUENCE</scope>
    <source>
        <strain evidence="10">MPI-SDFR-AT-0120</strain>
    </source>
</reference>
<dbReference type="PANTHER" id="PTHR31313">
    <property type="entry name" value="TY1 ENHANCER ACTIVATOR"/>
    <property type="match status" value="1"/>
</dbReference>
<dbReference type="PROSITE" id="PS50048">
    <property type="entry name" value="ZN2_CY6_FUNGAL_2"/>
    <property type="match status" value="1"/>
</dbReference>
<keyword evidence="7" id="KW-0539">Nucleus</keyword>
<dbReference type="InterPro" id="IPR007219">
    <property type="entry name" value="XnlR_reg_dom"/>
</dbReference>
<feature type="region of interest" description="Disordered" evidence="8">
    <location>
        <begin position="1"/>
        <end position="22"/>
    </location>
</feature>
<dbReference type="Proteomes" id="UP000813461">
    <property type="component" value="Unassembled WGS sequence"/>
</dbReference>
<feature type="compositionally biased region" description="Polar residues" evidence="8">
    <location>
        <begin position="174"/>
        <end position="205"/>
    </location>
</feature>
<evidence type="ECO:0000259" key="9">
    <source>
        <dbReference type="PROSITE" id="PS50048"/>
    </source>
</evidence>
<feature type="domain" description="Zn(2)-C6 fungal-type" evidence="9">
    <location>
        <begin position="30"/>
        <end position="60"/>
    </location>
</feature>
<dbReference type="OrthoDB" id="4161332at2759"/>
<dbReference type="CDD" id="cd12148">
    <property type="entry name" value="fungal_TF_MHR"/>
    <property type="match status" value="1"/>
</dbReference>
<evidence type="ECO:0000313" key="11">
    <source>
        <dbReference type="Proteomes" id="UP000813461"/>
    </source>
</evidence>
<keyword evidence="6" id="KW-0804">Transcription</keyword>
<dbReference type="GO" id="GO:0000981">
    <property type="term" value="F:DNA-binding transcription factor activity, RNA polymerase II-specific"/>
    <property type="evidence" value="ECO:0007669"/>
    <property type="project" value="InterPro"/>
</dbReference>
<evidence type="ECO:0000256" key="3">
    <source>
        <dbReference type="ARBA" id="ARBA00022833"/>
    </source>
</evidence>
<name>A0A8K0VW26_9PLEO</name>
<dbReference type="Pfam" id="PF00172">
    <property type="entry name" value="Zn_clus"/>
    <property type="match status" value="1"/>
</dbReference>
<dbReference type="InterPro" id="IPR051615">
    <property type="entry name" value="Transcr_Regulatory_Elem"/>
</dbReference>
<protein>
    <recommendedName>
        <fullName evidence="9">Zn(2)-C6 fungal-type domain-containing protein</fullName>
    </recommendedName>
</protein>
<dbReference type="SUPFAM" id="SSF57701">
    <property type="entry name" value="Zn2/Cys6 DNA-binding domain"/>
    <property type="match status" value="1"/>
</dbReference>
<dbReference type="Pfam" id="PF04082">
    <property type="entry name" value="Fungal_trans"/>
    <property type="match status" value="1"/>
</dbReference>
<evidence type="ECO:0000256" key="5">
    <source>
        <dbReference type="ARBA" id="ARBA00023125"/>
    </source>
</evidence>
<feature type="compositionally biased region" description="Pro residues" evidence="8">
    <location>
        <begin position="126"/>
        <end position="139"/>
    </location>
</feature>
<proteinExistence type="predicted"/>
<dbReference type="PROSITE" id="PS00463">
    <property type="entry name" value="ZN2_CY6_FUNGAL_1"/>
    <property type="match status" value="1"/>
</dbReference>
<accession>A0A8K0VW26</accession>
<dbReference type="CDD" id="cd00067">
    <property type="entry name" value="GAL4"/>
    <property type="match status" value="1"/>
</dbReference>
<dbReference type="AlphaFoldDB" id="A0A8K0VW26"/>
<sequence>MPPKLSANPRTTQGSSRIERATHRPATCKTCTSCRQKKIKCSGNRPQCDECATSELDCAYPRDARREPRPSRALFQSLEATMSAMLEHIKSSGSSTPALEHALRSTTLSLDHELDREEANFDAPQPVTPGSPEPVPLPTPAASTTTYTASPACAQAELSQIHPQAADAGLHPDTSMSSFSARSRPLTNDLSFDSARHTSPTQATPTPALEPAERTSYVIGDGEKDPSNGLSPCEARVAGVFHEHGCVSSVHGLAGIMNPTRRALHKKNISRVSRQGEAAVSASKARLISNAILQKQREGRLFRQPQQSIDLDGCEPDLAKHLITLHFNRHHCSYLITYRPAILDSIATGGPWVNKLLLNAIYYSSSLHSDRPALSAPDHDPGNVGGRFYDRFCSLLIEAMGKPSVPSAVALLLTSVTLVAQGKVSAGWALSGTAYRMIIDLGCHLMLGPDYQELRPESGSQMLIRDIEHETRKRLYWGAYITDVIQSLYLGRQCTFATTEARVPLQLLDTFEELEDWEPYIDPTQPVSRTPPYDPQPIYAASSFTTCVRLMQIGALVSDLYGISTVSYATEVVLKKKDTIEQQLHLWATTLPDHLVFDPEGSQIPPPHQITLFTTYHTLRILLYRALLEEGHLRKHTDSEMKRFSEQECIASALTIEKHVRAYRKTFTLRRAPFELSYAIYSAVAIILPQERHDRGHFTDLIAFFWTCLGELQHGCNFGLKKPLSVLRDMAREFQLSAKERQPDDTQQPIYESLDESFFPQLPLASPDYHHELYTAAQYLHNLNAQSGIDTYGLEPDMAGTGYTNFLNDQEWDLSRNTLYGLFAPTQSFA</sequence>
<dbReference type="InterPro" id="IPR036864">
    <property type="entry name" value="Zn2-C6_fun-type_DNA-bd_sf"/>
</dbReference>
<dbReference type="GO" id="GO:0005634">
    <property type="term" value="C:nucleus"/>
    <property type="evidence" value="ECO:0007669"/>
    <property type="project" value="UniProtKB-SubCell"/>
</dbReference>
<dbReference type="Gene3D" id="4.10.240.10">
    <property type="entry name" value="Zn(2)-C6 fungal-type DNA-binding domain"/>
    <property type="match status" value="1"/>
</dbReference>
<keyword evidence="3" id="KW-0862">Zinc</keyword>
<dbReference type="EMBL" id="JAGMVJ010000016">
    <property type="protein sequence ID" value="KAH7079817.1"/>
    <property type="molecule type" value="Genomic_DNA"/>
</dbReference>
<dbReference type="SMART" id="SM00066">
    <property type="entry name" value="GAL4"/>
    <property type="match status" value="1"/>
</dbReference>
<feature type="region of interest" description="Disordered" evidence="8">
    <location>
        <begin position="121"/>
        <end position="147"/>
    </location>
</feature>
<evidence type="ECO:0000256" key="2">
    <source>
        <dbReference type="ARBA" id="ARBA00022723"/>
    </source>
</evidence>
<gene>
    <name evidence="10" type="ORF">FB567DRAFT_533362</name>
</gene>
<keyword evidence="2" id="KW-0479">Metal-binding</keyword>
<evidence type="ECO:0000256" key="7">
    <source>
        <dbReference type="ARBA" id="ARBA00023242"/>
    </source>
</evidence>
<keyword evidence="11" id="KW-1185">Reference proteome</keyword>
<dbReference type="GO" id="GO:0003677">
    <property type="term" value="F:DNA binding"/>
    <property type="evidence" value="ECO:0007669"/>
    <property type="project" value="UniProtKB-KW"/>
</dbReference>